<dbReference type="AlphaFoldDB" id="U4UMM1"/>
<protein>
    <submittedName>
        <fullName evidence="1">Uncharacterized protein</fullName>
    </submittedName>
</protein>
<gene>
    <name evidence="1" type="ORF">D910_08728</name>
</gene>
<evidence type="ECO:0000313" key="2">
    <source>
        <dbReference type="Proteomes" id="UP000030742"/>
    </source>
</evidence>
<dbReference type="InterPro" id="IPR036397">
    <property type="entry name" value="RNaseH_sf"/>
</dbReference>
<dbReference type="GO" id="GO:0003676">
    <property type="term" value="F:nucleic acid binding"/>
    <property type="evidence" value="ECO:0007669"/>
    <property type="project" value="InterPro"/>
</dbReference>
<dbReference type="OrthoDB" id="10251741at2759"/>
<sequence length="118" mass="13680">MSTSLPFLQPRLITGLETNIKGNLHFLSDDEVVYPVGSVVVVHNYHIRKQKFIKLSDKGKNLTHLAERMWYLHDGAPVHHTAQIYEYLNNKFPEKWIGRGGPVQWPPRSPRCDKTDLF</sequence>
<organism evidence="1 2">
    <name type="scientific">Dendroctonus ponderosae</name>
    <name type="common">Mountain pine beetle</name>
    <dbReference type="NCBI Taxonomy" id="77166"/>
    <lineage>
        <taxon>Eukaryota</taxon>
        <taxon>Metazoa</taxon>
        <taxon>Ecdysozoa</taxon>
        <taxon>Arthropoda</taxon>
        <taxon>Hexapoda</taxon>
        <taxon>Insecta</taxon>
        <taxon>Pterygota</taxon>
        <taxon>Neoptera</taxon>
        <taxon>Endopterygota</taxon>
        <taxon>Coleoptera</taxon>
        <taxon>Polyphaga</taxon>
        <taxon>Cucujiformia</taxon>
        <taxon>Curculionidae</taxon>
        <taxon>Scolytinae</taxon>
        <taxon>Dendroctonus</taxon>
    </lineage>
</organism>
<reference evidence="1 2" key="1">
    <citation type="journal article" date="2013" name="Genome Biol.">
        <title>Draft genome of the mountain pine beetle, Dendroctonus ponderosae Hopkins, a major forest pest.</title>
        <authorList>
            <person name="Keeling C.I."/>
            <person name="Yuen M.M."/>
            <person name="Liao N.Y."/>
            <person name="Docking T.R."/>
            <person name="Chan S.K."/>
            <person name="Taylor G.A."/>
            <person name="Palmquist D.L."/>
            <person name="Jackman S.D."/>
            <person name="Nguyen A."/>
            <person name="Li M."/>
            <person name="Henderson H."/>
            <person name="Janes J.K."/>
            <person name="Zhao Y."/>
            <person name="Pandoh P."/>
            <person name="Moore R."/>
            <person name="Sperling F.A."/>
            <person name="Huber D.P."/>
            <person name="Birol I."/>
            <person name="Jones S.J."/>
            <person name="Bohlmann J."/>
        </authorList>
    </citation>
    <scope>NUCLEOTIDE SEQUENCE</scope>
</reference>
<evidence type="ECO:0000313" key="1">
    <source>
        <dbReference type="EMBL" id="ERL91396.1"/>
    </source>
</evidence>
<dbReference type="Proteomes" id="UP000030742">
    <property type="component" value="Unassembled WGS sequence"/>
</dbReference>
<name>U4UMM1_DENPD</name>
<dbReference type="PANTHER" id="PTHR47326">
    <property type="entry name" value="TRANSPOSABLE ELEMENT TC3 TRANSPOSASE-LIKE PROTEIN"/>
    <property type="match status" value="1"/>
</dbReference>
<proteinExistence type="predicted"/>
<dbReference type="Gene3D" id="3.30.420.10">
    <property type="entry name" value="Ribonuclease H-like superfamily/Ribonuclease H"/>
    <property type="match status" value="1"/>
</dbReference>
<dbReference type="PANTHER" id="PTHR47326:SF1">
    <property type="entry name" value="HTH PSQ-TYPE DOMAIN-CONTAINING PROTEIN"/>
    <property type="match status" value="1"/>
</dbReference>
<dbReference type="STRING" id="77166.U4UMM1"/>
<accession>U4UMM1</accession>
<dbReference type="EMBL" id="KB632283">
    <property type="protein sequence ID" value="ERL91396.1"/>
    <property type="molecule type" value="Genomic_DNA"/>
</dbReference>